<evidence type="ECO:0000313" key="3">
    <source>
        <dbReference type="Proteomes" id="UP000199477"/>
    </source>
</evidence>
<feature type="chain" id="PRO_5011675782" evidence="1">
    <location>
        <begin position="24"/>
        <end position="157"/>
    </location>
</feature>
<dbReference type="STRING" id="500610.SAMN02799615_02276"/>
<proteinExistence type="predicted"/>
<dbReference type="Pfam" id="PF12893">
    <property type="entry name" value="Lumazine_bd_2"/>
    <property type="match status" value="1"/>
</dbReference>
<reference evidence="3" key="1">
    <citation type="submission" date="2016-10" db="EMBL/GenBank/DDBJ databases">
        <authorList>
            <person name="Varghese N."/>
            <person name="Submissions S."/>
        </authorList>
    </citation>
    <scope>NUCLEOTIDE SEQUENCE [LARGE SCALE GENOMIC DNA]</scope>
    <source>
        <strain evidence="3">UNC178MFTsu3.1</strain>
    </source>
</reference>
<dbReference type="InterPro" id="IPR032710">
    <property type="entry name" value="NTF2-like_dom_sf"/>
</dbReference>
<keyword evidence="1" id="KW-0732">Signal</keyword>
<keyword evidence="3" id="KW-1185">Reference proteome</keyword>
<dbReference type="RefSeq" id="WP_035322364.1">
    <property type="nucleotide sequence ID" value="NZ_FONH01000006.1"/>
</dbReference>
<evidence type="ECO:0000256" key="1">
    <source>
        <dbReference type="SAM" id="SignalP"/>
    </source>
</evidence>
<dbReference type="Proteomes" id="UP000199477">
    <property type="component" value="Unassembled WGS sequence"/>
</dbReference>
<organism evidence="2 3">
    <name type="scientific">Dyella marensis</name>
    <dbReference type="NCBI Taxonomy" id="500610"/>
    <lineage>
        <taxon>Bacteria</taxon>
        <taxon>Pseudomonadati</taxon>
        <taxon>Pseudomonadota</taxon>
        <taxon>Gammaproteobacteria</taxon>
        <taxon>Lysobacterales</taxon>
        <taxon>Rhodanobacteraceae</taxon>
        <taxon>Dyella</taxon>
    </lineage>
</organism>
<dbReference type="EMBL" id="FONH01000006">
    <property type="protein sequence ID" value="SFF03967.1"/>
    <property type="molecule type" value="Genomic_DNA"/>
</dbReference>
<dbReference type="AlphaFoldDB" id="A0A1I2FGU7"/>
<name>A0A1I2FGU7_9GAMM</name>
<gene>
    <name evidence="2" type="ORF">SAMN02799615_02276</name>
</gene>
<feature type="signal peptide" evidence="1">
    <location>
        <begin position="1"/>
        <end position="23"/>
    </location>
</feature>
<evidence type="ECO:0000313" key="2">
    <source>
        <dbReference type="EMBL" id="SFF03967.1"/>
    </source>
</evidence>
<accession>A0A1I2FGU7</accession>
<protein>
    <submittedName>
        <fullName evidence="2">Putative lumazine-binding</fullName>
    </submittedName>
</protein>
<sequence length="157" mass="17199">MHVRRSSLPLAACAVLAIAPLHAATPEDHASEKQAVLTPFQTLLDGIGKRDHEMMRSALLPGGMITLTRADKTQQLHYDAFIEHIPATGTQKLEERIHDPLVKIDDNIAVIWAPYEFLVDGKVDHCGTDIAHLVKQNGKWLIAGIADNGRKDCAPAK</sequence>
<dbReference type="Gene3D" id="3.10.450.50">
    <property type="match status" value="1"/>
</dbReference>
<dbReference type="InterPro" id="IPR039437">
    <property type="entry name" value="FrzH/put_lumazine-bd"/>
</dbReference>
<dbReference type="SUPFAM" id="SSF54427">
    <property type="entry name" value="NTF2-like"/>
    <property type="match status" value="1"/>
</dbReference>